<reference evidence="1 2" key="1">
    <citation type="submission" date="2024-01" db="EMBL/GenBank/DDBJ databases">
        <authorList>
            <person name="Waweru B."/>
        </authorList>
    </citation>
    <scope>NUCLEOTIDE SEQUENCE [LARGE SCALE GENOMIC DNA]</scope>
</reference>
<sequence length="131" mass="14945">MFRGREIGWMYTRIGPGWLLGRHNIIGRKEIEQPEDCCGRAIVIGGWLNGVKDGGATRNGFEDVYRCEVMDIMKLPIHREDEKMKKYVSYVENLENLENGMVDSFGNNHVGAKDLVVYIVMLSPRTIEALI</sequence>
<keyword evidence="2" id="KW-1185">Reference proteome</keyword>
<dbReference type="Proteomes" id="UP001314170">
    <property type="component" value="Unassembled WGS sequence"/>
</dbReference>
<proteinExistence type="predicted"/>
<dbReference type="EMBL" id="CAWUPB010000957">
    <property type="protein sequence ID" value="CAK7335083.1"/>
    <property type="molecule type" value="Genomic_DNA"/>
</dbReference>
<dbReference type="AlphaFoldDB" id="A0AAV1RFF3"/>
<evidence type="ECO:0000313" key="1">
    <source>
        <dbReference type="EMBL" id="CAK7335083.1"/>
    </source>
</evidence>
<comment type="caution">
    <text evidence="1">The sequence shown here is derived from an EMBL/GenBank/DDBJ whole genome shotgun (WGS) entry which is preliminary data.</text>
</comment>
<accession>A0AAV1RFF3</accession>
<protein>
    <submittedName>
        <fullName evidence="1">Uncharacterized protein</fullName>
    </submittedName>
</protein>
<organism evidence="1 2">
    <name type="scientific">Dovyalis caffra</name>
    <dbReference type="NCBI Taxonomy" id="77055"/>
    <lineage>
        <taxon>Eukaryota</taxon>
        <taxon>Viridiplantae</taxon>
        <taxon>Streptophyta</taxon>
        <taxon>Embryophyta</taxon>
        <taxon>Tracheophyta</taxon>
        <taxon>Spermatophyta</taxon>
        <taxon>Magnoliopsida</taxon>
        <taxon>eudicotyledons</taxon>
        <taxon>Gunneridae</taxon>
        <taxon>Pentapetalae</taxon>
        <taxon>rosids</taxon>
        <taxon>fabids</taxon>
        <taxon>Malpighiales</taxon>
        <taxon>Salicaceae</taxon>
        <taxon>Flacourtieae</taxon>
        <taxon>Dovyalis</taxon>
    </lineage>
</organism>
<gene>
    <name evidence="1" type="ORF">DCAF_LOCUS10200</name>
</gene>
<evidence type="ECO:0000313" key="2">
    <source>
        <dbReference type="Proteomes" id="UP001314170"/>
    </source>
</evidence>
<name>A0AAV1RFF3_9ROSI</name>